<sequence length="462" mass="49464">MALSSLSKGVETIAFADSALPAAMSSEQMQEIVTSLEQMTSAEGRPCACHFFGKKSVCAQISSFLVSRGCPSHLLVEGAFVAAGEHSELGKMLQWFASAVVGLFVDGVKGGVTFPQAWEEAMRERPALAPHTFELQGFAALFSFLLCQLAAVEGTMSKSGASGEVAAAHCVSPRDSRKKLQKRIPRENASGLHNLAQERTAGRALAAASNSDNGAVTKGAAITATTRTTTIRALFAGVGQPTALPQRPAGKTLKMKNVQPLWNPEGATGSFEALKPIVPPPSLQLSTINAAKEEPLANILPPMPIRQQIANSGIIGPDPSEGSLSHYSKWQSENLAQNDVIIPPLAIRSKTTSDKAGDVDAEVDADSGPCTFPGLPNPQGDSLLTEEAPALVRRRRLLSSGRPTPLREEDIQQRMRARELRRKYGVKKIVNYAERDLEDVREQMERMRETLDAECTPSSGAT</sequence>
<evidence type="ECO:0000313" key="1">
    <source>
        <dbReference type="EMBL" id="RNF14268.1"/>
    </source>
</evidence>
<evidence type="ECO:0000313" key="2">
    <source>
        <dbReference type="Proteomes" id="UP000284403"/>
    </source>
</evidence>
<accession>A0A422P994</accession>
<gene>
    <name evidence="1" type="ORF">Tco025E_06112</name>
</gene>
<reference evidence="1 2" key="1">
    <citation type="journal article" date="2018" name="BMC Genomics">
        <title>Genomic comparison of Trypanosoma conorhini and Trypanosoma rangeli to Trypanosoma cruzi strains of high and low virulence.</title>
        <authorList>
            <person name="Bradwell K.R."/>
            <person name="Koparde V.N."/>
            <person name="Matveyev A.V."/>
            <person name="Serrano M.G."/>
            <person name="Alves J.M."/>
            <person name="Parikh H."/>
            <person name="Huang B."/>
            <person name="Lee V."/>
            <person name="Espinosa-Alvarez O."/>
            <person name="Ortiz P.A."/>
            <person name="Costa-Martins A.G."/>
            <person name="Teixeira M.M."/>
            <person name="Buck G.A."/>
        </authorList>
    </citation>
    <scope>NUCLEOTIDE SEQUENCE [LARGE SCALE GENOMIC DNA]</scope>
    <source>
        <strain evidence="1 2">025E</strain>
    </source>
</reference>
<dbReference type="EMBL" id="MKKU01000371">
    <property type="protein sequence ID" value="RNF14268.1"/>
    <property type="molecule type" value="Genomic_DNA"/>
</dbReference>
<dbReference type="OrthoDB" id="250059at2759"/>
<proteinExistence type="predicted"/>
<organism evidence="1 2">
    <name type="scientific">Trypanosoma conorhini</name>
    <dbReference type="NCBI Taxonomy" id="83891"/>
    <lineage>
        <taxon>Eukaryota</taxon>
        <taxon>Discoba</taxon>
        <taxon>Euglenozoa</taxon>
        <taxon>Kinetoplastea</taxon>
        <taxon>Metakinetoplastina</taxon>
        <taxon>Trypanosomatida</taxon>
        <taxon>Trypanosomatidae</taxon>
        <taxon>Trypanosoma</taxon>
    </lineage>
</organism>
<comment type="caution">
    <text evidence="1">The sequence shown here is derived from an EMBL/GenBank/DDBJ whole genome shotgun (WGS) entry which is preliminary data.</text>
</comment>
<protein>
    <submittedName>
        <fullName evidence="1">Uncharacterized protein</fullName>
    </submittedName>
</protein>
<dbReference type="Proteomes" id="UP000284403">
    <property type="component" value="Unassembled WGS sequence"/>
</dbReference>
<dbReference type="AlphaFoldDB" id="A0A422P994"/>
<keyword evidence="2" id="KW-1185">Reference proteome</keyword>
<name>A0A422P994_9TRYP</name>
<dbReference type="GeneID" id="40319723"/>
<dbReference type="RefSeq" id="XP_029227098.1">
    <property type="nucleotide sequence ID" value="XM_029373001.1"/>
</dbReference>